<dbReference type="GO" id="GO:1904479">
    <property type="term" value="P:negative regulation of intestinal absorption"/>
    <property type="evidence" value="ECO:0007669"/>
    <property type="project" value="Ensembl"/>
</dbReference>
<dbReference type="GO" id="GO:0005615">
    <property type="term" value="C:extracellular space"/>
    <property type="evidence" value="ECO:0007669"/>
    <property type="project" value="Ensembl"/>
</dbReference>
<dbReference type="InterPro" id="IPR010500">
    <property type="entry name" value="Hepcidin"/>
</dbReference>
<evidence type="ECO:0000256" key="7">
    <source>
        <dbReference type="SAM" id="SignalP"/>
    </source>
</evidence>
<keyword evidence="4" id="KW-0372">Hormone</keyword>
<evidence type="ECO:0000313" key="9">
    <source>
        <dbReference type="Proteomes" id="UP000694857"/>
    </source>
</evidence>
<proteinExistence type="inferred from homology"/>
<dbReference type="GO" id="GO:0006879">
    <property type="term" value="P:intracellular iron ion homeostasis"/>
    <property type="evidence" value="ECO:0007669"/>
    <property type="project" value="Ensembl"/>
</dbReference>
<feature type="chain" id="PRO_5044670852" evidence="7">
    <location>
        <begin position="24"/>
        <end position="82"/>
    </location>
</feature>
<dbReference type="PANTHER" id="PTHR16877:SF0">
    <property type="entry name" value="HEPCIDIN"/>
    <property type="match status" value="1"/>
</dbReference>
<dbReference type="GO" id="GO:0010039">
    <property type="term" value="P:response to iron ion"/>
    <property type="evidence" value="ECO:0007669"/>
    <property type="project" value="Ensembl"/>
</dbReference>
<dbReference type="GO" id="GO:0032436">
    <property type="term" value="P:positive regulation of proteasomal ubiquitin-dependent protein catabolic process"/>
    <property type="evidence" value="ECO:0007669"/>
    <property type="project" value="Ensembl"/>
</dbReference>
<accession>A0A8C0DH01</accession>
<gene>
    <name evidence="8" type="primary">HAMP</name>
    <name evidence="10" type="synonym">LOC118884904</name>
</gene>
<dbReference type="AlphaFoldDB" id="A0A8C0DH01"/>
<evidence type="ECO:0000313" key="8">
    <source>
        <dbReference type="Ensembl" id="ENSBMSP00010021427.1"/>
    </source>
</evidence>
<evidence type="ECO:0000256" key="3">
    <source>
        <dbReference type="ARBA" id="ARBA00022525"/>
    </source>
</evidence>
<evidence type="ECO:0000256" key="4">
    <source>
        <dbReference type="ARBA" id="ARBA00022702"/>
    </source>
</evidence>
<keyword evidence="3" id="KW-0964">Secreted</keyword>
<evidence type="ECO:0000256" key="5">
    <source>
        <dbReference type="ARBA" id="ARBA00022729"/>
    </source>
</evidence>
<reference evidence="10" key="2">
    <citation type="submission" date="2025-04" db="UniProtKB">
        <authorList>
            <consortium name="RefSeq"/>
        </authorList>
    </citation>
    <scope>IDENTIFICATION</scope>
    <source>
        <tissue evidence="10">Epidermis and Blubber</tissue>
    </source>
</reference>
<dbReference type="GeneTree" id="ENSGT00390000003154"/>
<keyword evidence="6" id="KW-1015">Disulfide bond</keyword>
<keyword evidence="9" id="KW-1185">Reference proteome</keyword>
<dbReference type="GO" id="GO:0005179">
    <property type="term" value="F:hormone activity"/>
    <property type="evidence" value="ECO:0007669"/>
    <property type="project" value="UniProtKB-KW"/>
</dbReference>
<dbReference type="GO" id="GO:0060586">
    <property type="term" value="P:multicellular organismal-level iron ion homeostasis"/>
    <property type="evidence" value="ECO:0007669"/>
    <property type="project" value="Ensembl"/>
</dbReference>
<dbReference type="GO" id="GO:0141108">
    <property type="term" value="F:transporter regulator activity"/>
    <property type="evidence" value="ECO:0007669"/>
    <property type="project" value="Ensembl"/>
</dbReference>
<evidence type="ECO:0000256" key="1">
    <source>
        <dbReference type="ARBA" id="ARBA00004613"/>
    </source>
</evidence>
<dbReference type="Pfam" id="PF06446">
    <property type="entry name" value="Hepcidin"/>
    <property type="match status" value="1"/>
</dbReference>
<dbReference type="OrthoDB" id="9428792at2759"/>
<dbReference type="KEGG" id="bmus:118884904"/>
<feature type="signal peptide" evidence="7">
    <location>
        <begin position="1"/>
        <end position="23"/>
    </location>
</feature>
<sequence length="82" mass="8691">MALNTQIRATCLLLLLLVSLTSGLVLPPETRQLADLQTQDTAGDAAGLTPVLQRLRRDSHIPMCVFCCGCCGKAGCGLCCRT</sequence>
<dbReference type="Proteomes" id="UP000694857">
    <property type="component" value="Chromosome 19"/>
</dbReference>
<dbReference type="GO" id="GO:0042742">
    <property type="term" value="P:defense response to bacterium"/>
    <property type="evidence" value="ECO:0007669"/>
    <property type="project" value="TreeGrafter"/>
</dbReference>
<dbReference type="PANTHER" id="PTHR16877">
    <property type="entry name" value="HEPCIDIN"/>
    <property type="match status" value="1"/>
</dbReference>
<reference evidence="8" key="1">
    <citation type="submission" date="2023-09" db="UniProtKB">
        <authorList>
            <consortium name="Ensembl"/>
        </authorList>
    </citation>
    <scope>IDENTIFICATION</scope>
</reference>
<evidence type="ECO:0000256" key="2">
    <source>
        <dbReference type="ARBA" id="ARBA00008022"/>
    </source>
</evidence>
<dbReference type="OMA" id="PICLFCC"/>
<organism evidence="8">
    <name type="scientific">Balaenoptera musculus</name>
    <name type="common">Blue whale</name>
    <dbReference type="NCBI Taxonomy" id="9771"/>
    <lineage>
        <taxon>Eukaryota</taxon>
        <taxon>Metazoa</taxon>
        <taxon>Chordata</taxon>
        <taxon>Craniata</taxon>
        <taxon>Vertebrata</taxon>
        <taxon>Euteleostomi</taxon>
        <taxon>Mammalia</taxon>
        <taxon>Eutheria</taxon>
        <taxon>Laurasiatheria</taxon>
        <taxon>Artiodactyla</taxon>
        <taxon>Whippomorpha</taxon>
        <taxon>Cetacea</taxon>
        <taxon>Mysticeti</taxon>
        <taxon>Balaenopteridae</taxon>
        <taxon>Balaenoptera</taxon>
    </lineage>
</organism>
<keyword evidence="5 7" id="KW-0732">Signal</keyword>
<dbReference type="Ensembl" id="ENSBMST00010023627.1">
    <property type="protein sequence ID" value="ENSBMSP00010021427.1"/>
    <property type="gene ID" value="ENSBMSG00010015599.1"/>
</dbReference>
<dbReference type="GO" id="GO:1904039">
    <property type="term" value="P:negative regulation of iron export across plasma membrane"/>
    <property type="evidence" value="ECO:0007669"/>
    <property type="project" value="Ensembl"/>
</dbReference>
<comment type="similarity">
    <text evidence="2">Belongs to the hepcidin family.</text>
</comment>
<evidence type="ECO:0000256" key="6">
    <source>
        <dbReference type="ARBA" id="ARBA00023157"/>
    </source>
</evidence>
<dbReference type="RefSeq" id="XP_036688955.1">
    <property type="nucleotide sequence ID" value="XM_036833060.1"/>
</dbReference>
<evidence type="ECO:0000313" key="10">
    <source>
        <dbReference type="RefSeq" id="XP_036688955.1"/>
    </source>
</evidence>
<protein>
    <submittedName>
        <fullName evidence="8 10">Hepcidin</fullName>
    </submittedName>
</protein>
<name>A0A8C0DH01_BALMU</name>
<comment type="subcellular location">
    <subcellularLocation>
        <location evidence="1">Secreted</location>
    </subcellularLocation>
</comment>